<evidence type="ECO:0000259" key="12">
    <source>
        <dbReference type="Pfam" id="PF02581"/>
    </source>
</evidence>
<feature type="binding site" evidence="9">
    <location>
        <position position="104"/>
    </location>
    <ligand>
        <name>4-amino-2-methyl-5-(diphosphooxymethyl)pyrimidine</name>
        <dbReference type="ChEBI" id="CHEBI:57841"/>
    </ligand>
</feature>
<dbReference type="RefSeq" id="WP_084370406.1">
    <property type="nucleotide sequence ID" value="NZ_FWYF01000001.1"/>
</dbReference>
<comment type="catalytic activity">
    <reaction evidence="6 9 10">
        <text>4-methyl-5-(2-phosphooxyethyl)-thiazole + 4-amino-2-methyl-5-(diphosphooxymethyl)pyrimidine + H(+) = thiamine phosphate + diphosphate</text>
        <dbReference type="Rhea" id="RHEA:22328"/>
        <dbReference type="ChEBI" id="CHEBI:15378"/>
        <dbReference type="ChEBI" id="CHEBI:33019"/>
        <dbReference type="ChEBI" id="CHEBI:37575"/>
        <dbReference type="ChEBI" id="CHEBI:57841"/>
        <dbReference type="ChEBI" id="CHEBI:58296"/>
        <dbReference type="EC" id="2.5.1.3"/>
    </reaction>
</comment>
<accession>A0A1W2G4U8</accession>
<comment type="catalytic activity">
    <reaction evidence="8 9 10">
        <text>2-[(2R,5Z)-2-carboxy-4-methylthiazol-5(2H)-ylidene]ethyl phosphate + 4-amino-2-methyl-5-(diphosphooxymethyl)pyrimidine + 2 H(+) = thiamine phosphate + CO2 + diphosphate</text>
        <dbReference type="Rhea" id="RHEA:47844"/>
        <dbReference type="ChEBI" id="CHEBI:15378"/>
        <dbReference type="ChEBI" id="CHEBI:16526"/>
        <dbReference type="ChEBI" id="CHEBI:33019"/>
        <dbReference type="ChEBI" id="CHEBI:37575"/>
        <dbReference type="ChEBI" id="CHEBI:57841"/>
        <dbReference type="ChEBI" id="CHEBI:62899"/>
        <dbReference type="EC" id="2.5.1.3"/>
    </reaction>
</comment>
<dbReference type="GO" id="GO:0005737">
    <property type="term" value="C:cytoplasm"/>
    <property type="evidence" value="ECO:0007669"/>
    <property type="project" value="TreeGrafter"/>
</dbReference>
<dbReference type="SUPFAM" id="SSF51391">
    <property type="entry name" value="Thiamin phosphate synthase"/>
    <property type="match status" value="1"/>
</dbReference>
<comment type="cofactor">
    <cofactor evidence="9">
        <name>Mg(2+)</name>
        <dbReference type="ChEBI" id="CHEBI:18420"/>
    </cofactor>
    <text evidence="9">Binds 1 Mg(2+) ion per subunit.</text>
</comment>
<dbReference type="InterPro" id="IPR036206">
    <property type="entry name" value="ThiamineP_synth_sf"/>
</dbReference>
<evidence type="ECO:0000256" key="1">
    <source>
        <dbReference type="ARBA" id="ARBA00005165"/>
    </source>
</evidence>
<comment type="pathway">
    <text evidence="1 9 11">Cofactor biosynthesis; thiamine diphosphate biosynthesis; thiamine phosphate from 4-amino-2-methyl-5-diphosphomethylpyrimidine and 4-methyl-5-(2-phosphoethyl)-thiazole: step 1/1.</text>
</comment>
<dbReference type="UniPathway" id="UPA00060">
    <property type="reaction ID" value="UER00141"/>
</dbReference>
<evidence type="ECO:0000313" key="13">
    <source>
        <dbReference type="EMBL" id="SMD31695.1"/>
    </source>
</evidence>
<evidence type="ECO:0000256" key="7">
    <source>
        <dbReference type="ARBA" id="ARBA00047851"/>
    </source>
</evidence>
<dbReference type="HAMAP" id="MF_00097">
    <property type="entry name" value="TMP_synthase"/>
    <property type="match status" value="1"/>
</dbReference>
<gene>
    <name evidence="9" type="primary">thiE</name>
    <name evidence="13" type="ORF">SAMN04488029_0040</name>
</gene>
<evidence type="ECO:0000256" key="11">
    <source>
        <dbReference type="RuleBase" id="RU004253"/>
    </source>
</evidence>
<dbReference type="EMBL" id="FWYF01000001">
    <property type="protein sequence ID" value="SMD31695.1"/>
    <property type="molecule type" value="Genomic_DNA"/>
</dbReference>
<dbReference type="NCBIfam" id="TIGR00693">
    <property type="entry name" value="thiE"/>
    <property type="match status" value="1"/>
</dbReference>
<evidence type="ECO:0000256" key="6">
    <source>
        <dbReference type="ARBA" id="ARBA00047334"/>
    </source>
</evidence>
<dbReference type="Proteomes" id="UP000192472">
    <property type="component" value="Unassembled WGS sequence"/>
</dbReference>
<keyword evidence="5 9" id="KW-0784">Thiamine biosynthesis</keyword>
<dbReference type="NCBIfam" id="NF000736">
    <property type="entry name" value="PRK00043.2-3"/>
    <property type="match status" value="1"/>
</dbReference>
<dbReference type="InterPro" id="IPR022998">
    <property type="entry name" value="ThiamineP_synth_TenI"/>
</dbReference>
<evidence type="ECO:0000256" key="10">
    <source>
        <dbReference type="RuleBase" id="RU003826"/>
    </source>
</evidence>
<comment type="function">
    <text evidence="9">Condenses 4-methyl-5-(beta-hydroxyethyl)thiazole monophosphate (THZ-P) and 2-methyl-4-amino-5-hydroxymethyl pyrimidine pyrophosphate (HMP-PP) to form thiamine monophosphate (TMP).</text>
</comment>
<feature type="binding site" evidence="9">
    <location>
        <begin position="33"/>
        <end position="37"/>
    </location>
    <ligand>
        <name>4-amino-2-methyl-5-(diphosphooxymethyl)pyrimidine</name>
        <dbReference type="ChEBI" id="CHEBI:57841"/>
    </ligand>
</feature>
<keyword evidence="14" id="KW-1185">Reference proteome</keyword>
<feature type="domain" description="Thiamine phosphate synthase/TenI" evidence="12">
    <location>
        <begin position="8"/>
        <end position="188"/>
    </location>
</feature>
<keyword evidence="3 9" id="KW-0479">Metal-binding</keyword>
<evidence type="ECO:0000313" key="14">
    <source>
        <dbReference type="Proteomes" id="UP000192472"/>
    </source>
</evidence>
<dbReference type="PANTHER" id="PTHR20857">
    <property type="entry name" value="THIAMINE-PHOSPHATE PYROPHOSPHORYLASE"/>
    <property type="match status" value="1"/>
</dbReference>
<sequence>MISRLHYISQETDEKSHLDNIKEACAAGIDWVQLRVKDRELDEIEEMAFEAKTICKKYGAKLILNDHVQIAKAVRANGVHLGQEDMDPVEARAILGDKPYIGATANTWEQVELLYESKVVDYIGLGPFKFTTTKENLSPELGIRGYTNILNNMIIQEVDIPIIAIGGIEMEDIFDLQLTGCHGIAVATLINNSFNKKETIEEIKLLLPDGTFDDSGEDF</sequence>
<comment type="similarity">
    <text evidence="9 10">Belongs to the thiamine-phosphate synthase family.</text>
</comment>
<keyword evidence="2 9" id="KW-0808">Transferase</keyword>
<reference evidence="13 14" key="1">
    <citation type="submission" date="2017-04" db="EMBL/GenBank/DDBJ databases">
        <authorList>
            <person name="Afonso C.L."/>
            <person name="Miller P.J."/>
            <person name="Scott M.A."/>
            <person name="Spackman E."/>
            <person name="Goraichik I."/>
            <person name="Dimitrov K.M."/>
            <person name="Suarez D.L."/>
            <person name="Swayne D.E."/>
        </authorList>
    </citation>
    <scope>NUCLEOTIDE SEQUENCE [LARGE SCALE GENOMIC DNA]</scope>
    <source>
        <strain evidence="13 14">DSM 26133</strain>
    </source>
</reference>
<keyword evidence="4 9" id="KW-0460">Magnesium</keyword>
<dbReference type="AlphaFoldDB" id="A0A1W2G4U8"/>
<organism evidence="13 14">
    <name type="scientific">Reichenbachiella faecimaris</name>
    <dbReference type="NCBI Taxonomy" id="692418"/>
    <lineage>
        <taxon>Bacteria</taxon>
        <taxon>Pseudomonadati</taxon>
        <taxon>Bacteroidota</taxon>
        <taxon>Cytophagia</taxon>
        <taxon>Cytophagales</taxon>
        <taxon>Reichenbachiellaceae</taxon>
        <taxon>Reichenbachiella</taxon>
    </lineage>
</organism>
<dbReference type="CDD" id="cd00564">
    <property type="entry name" value="TMP_TenI"/>
    <property type="match status" value="1"/>
</dbReference>
<name>A0A1W2G4U8_REIFA</name>
<dbReference type="EC" id="2.5.1.3" evidence="9"/>
<feature type="binding site" evidence="9">
    <location>
        <position position="65"/>
    </location>
    <ligand>
        <name>4-amino-2-methyl-5-(diphosphooxymethyl)pyrimidine</name>
        <dbReference type="ChEBI" id="CHEBI:57841"/>
    </ligand>
</feature>
<feature type="binding site" evidence="9">
    <location>
        <position position="134"/>
    </location>
    <ligand>
        <name>4-amino-2-methyl-5-(diphosphooxymethyl)pyrimidine</name>
        <dbReference type="ChEBI" id="CHEBI:57841"/>
    </ligand>
</feature>
<evidence type="ECO:0000256" key="4">
    <source>
        <dbReference type="ARBA" id="ARBA00022842"/>
    </source>
</evidence>
<comment type="catalytic activity">
    <reaction evidence="7 9 10">
        <text>2-(2-carboxy-4-methylthiazol-5-yl)ethyl phosphate + 4-amino-2-methyl-5-(diphosphooxymethyl)pyrimidine + 2 H(+) = thiamine phosphate + CO2 + diphosphate</text>
        <dbReference type="Rhea" id="RHEA:47848"/>
        <dbReference type="ChEBI" id="CHEBI:15378"/>
        <dbReference type="ChEBI" id="CHEBI:16526"/>
        <dbReference type="ChEBI" id="CHEBI:33019"/>
        <dbReference type="ChEBI" id="CHEBI:37575"/>
        <dbReference type="ChEBI" id="CHEBI:57841"/>
        <dbReference type="ChEBI" id="CHEBI:62890"/>
        <dbReference type="EC" id="2.5.1.3"/>
    </reaction>
</comment>
<dbReference type="OrthoDB" id="9812206at2"/>
<dbReference type="GO" id="GO:0004789">
    <property type="term" value="F:thiamine-phosphate diphosphorylase activity"/>
    <property type="evidence" value="ECO:0007669"/>
    <property type="project" value="UniProtKB-UniRule"/>
</dbReference>
<feature type="binding site" evidence="9">
    <location>
        <position position="66"/>
    </location>
    <ligand>
        <name>Mg(2+)</name>
        <dbReference type="ChEBI" id="CHEBI:18420"/>
    </ligand>
</feature>
<evidence type="ECO:0000256" key="8">
    <source>
        <dbReference type="ARBA" id="ARBA00047883"/>
    </source>
</evidence>
<comment type="caution">
    <text evidence="9">Lacks conserved residue(s) required for the propagation of feature annotation.</text>
</comment>
<proteinExistence type="inferred from homology"/>
<evidence type="ECO:0000256" key="2">
    <source>
        <dbReference type="ARBA" id="ARBA00022679"/>
    </source>
</evidence>
<dbReference type="Gene3D" id="3.20.20.70">
    <property type="entry name" value="Aldolase class I"/>
    <property type="match status" value="1"/>
</dbReference>
<protein>
    <recommendedName>
        <fullName evidence="9">Thiamine-phosphate synthase</fullName>
        <shortName evidence="9">TP synthase</shortName>
        <shortName evidence="9">TPS</shortName>
        <ecNumber evidence="9">2.5.1.3</ecNumber>
    </recommendedName>
    <alternativeName>
        <fullName evidence="9">Thiamine-phosphate pyrophosphorylase</fullName>
        <shortName evidence="9">TMP pyrophosphorylase</shortName>
        <shortName evidence="9">TMP-PPase</shortName>
    </alternativeName>
</protein>
<dbReference type="InterPro" id="IPR013785">
    <property type="entry name" value="Aldolase_TIM"/>
</dbReference>
<feature type="binding site" evidence="9">
    <location>
        <begin position="131"/>
        <end position="133"/>
    </location>
    <ligand>
        <name>2-[(2R,5Z)-2-carboxy-4-methylthiazol-5(2H)-ylidene]ethyl phosphate</name>
        <dbReference type="ChEBI" id="CHEBI:62899"/>
    </ligand>
</feature>
<dbReference type="GO" id="GO:0009229">
    <property type="term" value="P:thiamine diphosphate biosynthetic process"/>
    <property type="evidence" value="ECO:0007669"/>
    <property type="project" value="UniProtKB-UniRule"/>
</dbReference>
<dbReference type="GO" id="GO:0000287">
    <property type="term" value="F:magnesium ion binding"/>
    <property type="evidence" value="ECO:0007669"/>
    <property type="project" value="UniProtKB-UniRule"/>
</dbReference>
<evidence type="ECO:0000256" key="9">
    <source>
        <dbReference type="HAMAP-Rule" id="MF_00097"/>
    </source>
</evidence>
<dbReference type="Pfam" id="PF02581">
    <property type="entry name" value="TMP-TENI"/>
    <property type="match status" value="1"/>
</dbReference>
<dbReference type="PANTHER" id="PTHR20857:SF15">
    <property type="entry name" value="THIAMINE-PHOSPHATE SYNTHASE"/>
    <property type="match status" value="1"/>
</dbReference>
<dbReference type="InterPro" id="IPR034291">
    <property type="entry name" value="TMP_synthase"/>
</dbReference>
<feature type="binding site" evidence="9">
    <location>
        <position position="167"/>
    </location>
    <ligand>
        <name>2-[(2R,5Z)-2-carboxy-4-methylthiazol-5(2H)-ylidene]ethyl phosphate</name>
        <dbReference type="ChEBI" id="CHEBI:62899"/>
    </ligand>
</feature>
<evidence type="ECO:0000256" key="3">
    <source>
        <dbReference type="ARBA" id="ARBA00022723"/>
    </source>
</evidence>
<feature type="binding site" evidence="9">
    <location>
        <position position="85"/>
    </location>
    <ligand>
        <name>Mg(2+)</name>
        <dbReference type="ChEBI" id="CHEBI:18420"/>
    </ligand>
</feature>
<dbReference type="STRING" id="692418.SAMN04488029_0040"/>
<dbReference type="GO" id="GO:0009228">
    <property type="term" value="P:thiamine biosynthetic process"/>
    <property type="evidence" value="ECO:0007669"/>
    <property type="project" value="UniProtKB-KW"/>
</dbReference>
<evidence type="ECO:0000256" key="5">
    <source>
        <dbReference type="ARBA" id="ARBA00022977"/>
    </source>
</evidence>